<dbReference type="EMBL" id="PJQM01006328">
    <property type="protein sequence ID" value="RCH79858.1"/>
    <property type="molecule type" value="Genomic_DNA"/>
</dbReference>
<comment type="caution">
    <text evidence="1">The sequence shown here is derived from an EMBL/GenBank/DDBJ whole genome shotgun (WGS) entry which is preliminary data.</text>
</comment>
<dbReference type="AlphaFoldDB" id="A0A367IQ96"/>
<dbReference type="OrthoDB" id="2360820at2759"/>
<reference evidence="1 2" key="1">
    <citation type="journal article" date="2018" name="G3 (Bethesda)">
        <title>Phylogenetic and Phylogenomic Definition of Rhizopus Species.</title>
        <authorList>
            <person name="Gryganskyi A.P."/>
            <person name="Golan J."/>
            <person name="Dolatabadi S."/>
            <person name="Mondo S."/>
            <person name="Robb S."/>
            <person name="Idnurm A."/>
            <person name="Muszewska A."/>
            <person name="Steczkiewicz K."/>
            <person name="Masonjones S."/>
            <person name="Liao H.L."/>
            <person name="Gajdeczka M.T."/>
            <person name="Anike F."/>
            <person name="Vuek A."/>
            <person name="Anishchenko I.M."/>
            <person name="Voigt K."/>
            <person name="de Hoog G.S."/>
            <person name="Smith M.E."/>
            <person name="Heitman J."/>
            <person name="Vilgalys R."/>
            <person name="Stajich J.E."/>
        </authorList>
    </citation>
    <scope>NUCLEOTIDE SEQUENCE [LARGE SCALE GENOMIC DNA]</scope>
    <source>
        <strain evidence="1 2">LSU 92-RS-03</strain>
    </source>
</reference>
<keyword evidence="2" id="KW-1185">Reference proteome</keyword>
<proteinExistence type="predicted"/>
<protein>
    <submittedName>
        <fullName evidence="1">Uncharacterized protein</fullName>
    </submittedName>
</protein>
<dbReference type="Proteomes" id="UP000253551">
    <property type="component" value="Unassembled WGS sequence"/>
</dbReference>
<name>A0A367IQ96_RHIST</name>
<gene>
    <name evidence="1" type="ORF">CU098_007281</name>
</gene>
<evidence type="ECO:0000313" key="1">
    <source>
        <dbReference type="EMBL" id="RCH79858.1"/>
    </source>
</evidence>
<sequence>MLLTDILDFLIQIKRYKDHNLMDAYHLGEAMGKVTLAPNDACDPILADKASHFLTRLIIERARSSPMSPQEATRAKARSYQRIILGIHRRNFDWLEVVQVSLYALMEDSFEYEPLRPQEPYLSIFCLPDPSAALESPVLYRLLTYRQEPIVHVSLQDALKRNQVVEREIKCAFDDFLPLLKKKVPEWVETKPVKKSLKKKHRMSEDTVIEKYTEKPNHVKSMMKKMIKIAPLNHNKMLSAFQ</sequence>
<evidence type="ECO:0000313" key="2">
    <source>
        <dbReference type="Proteomes" id="UP000253551"/>
    </source>
</evidence>
<accession>A0A367IQ96</accession>
<organism evidence="1 2">
    <name type="scientific">Rhizopus stolonifer</name>
    <name type="common">Rhizopus nigricans</name>
    <dbReference type="NCBI Taxonomy" id="4846"/>
    <lineage>
        <taxon>Eukaryota</taxon>
        <taxon>Fungi</taxon>
        <taxon>Fungi incertae sedis</taxon>
        <taxon>Mucoromycota</taxon>
        <taxon>Mucoromycotina</taxon>
        <taxon>Mucoromycetes</taxon>
        <taxon>Mucorales</taxon>
        <taxon>Mucorineae</taxon>
        <taxon>Rhizopodaceae</taxon>
        <taxon>Rhizopus</taxon>
    </lineage>
</organism>